<reference evidence="3 4" key="1">
    <citation type="journal article" date="2019" name="Nat. Microbiol.">
        <title>Mediterranean grassland soil C-N compound turnover is dependent on rainfall and depth, and is mediated by genomically divergent microorganisms.</title>
        <authorList>
            <person name="Diamond S."/>
            <person name="Andeer P.F."/>
            <person name="Li Z."/>
            <person name="Crits-Christoph A."/>
            <person name="Burstein D."/>
            <person name="Anantharaman K."/>
            <person name="Lane K.R."/>
            <person name="Thomas B.C."/>
            <person name="Pan C."/>
            <person name="Northen T.R."/>
            <person name="Banfield J.F."/>
        </authorList>
    </citation>
    <scope>NUCLEOTIDE SEQUENCE [LARGE SCALE GENOMIC DNA]</scope>
    <source>
        <strain evidence="3">WS_2</strain>
    </source>
</reference>
<gene>
    <name evidence="3" type="ORF">E6K72_09835</name>
</gene>
<name>A0A538SKG7_UNCEI</name>
<organism evidence="3 4">
    <name type="scientific">Eiseniibacteriota bacterium</name>
    <dbReference type="NCBI Taxonomy" id="2212470"/>
    <lineage>
        <taxon>Bacteria</taxon>
        <taxon>Candidatus Eiseniibacteriota</taxon>
    </lineage>
</organism>
<comment type="caution">
    <text evidence="3">The sequence shown here is derived from an EMBL/GenBank/DDBJ whole genome shotgun (WGS) entry which is preliminary data.</text>
</comment>
<evidence type="ECO:0000313" key="3">
    <source>
        <dbReference type="EMBL" id="TMQ51859.1"/>
    </source>
</evidence>
<dbReference type="PANTHER" id="PTHR35146:SF1">
    <property type="entry name" value="UPF0178 PROTEIN YAII"/>
    <property type="match status" value="1"/>
</dbReference>
<evidence type="ECO:0000313" key="4">
    <source>
        <dbReference type="Proteomes" id="UP000317716"/>
    </source>
</evidence>
<protein>
    <recommendedName>
        <fullName evidence="2">UPF0178 protein E6K72_09835</fullName>
    </recommendedName>
</protein>
<dbReference type="CDD" id="cd18720">
    <property type="entry name" value="PIN_YqxD-like"/>
    <property type="match status" value="1"/>
</dbReference>
<dbReference type="HAMAP" id="MF_00489">
    <property type="entry name" value="UPF0178"/>
    <property type="match status" value="1"/>
</dbReference>
<evidence type="ECO:0000256" key="1">
    <source>
        <dbReference type="ARBA" id="ARBA00008522"/>
    </source>
</evidence>
<evidence type="ECO:0000256" key="2">
    <source>
        <dbReference type="HAMAP-Rule" id="MF_00489"/>
    </source>
</evidence>
<accession>A0A538SKG7</accession>
<dbReference type="EMBL" id="VBOS01000349">
    <property type="protein sequence ID" value="TMQ51859.1"/>
    <property type="molecule type" value="Genomic_DNA"/>
</dbReference>
<dbReference type="InterPro" id="IPR003791">
    <property type="entry name" value="UPF0178"/>
</dbReference>
<comment type="similarity">
    <text evidence="1 2">Belongs to the UPF0178 family.</text>
</comment>
<dbReference type="Proteomes" id="UP000317716">
    <property type="component" value="Unassembled WGS sequence"/>
</dbReference>
<dbReference type="PANTHER" id="PTHR35146">
    <property type="entry name" value="UPF0178 PROTEIN YAII"/>
    <property type="match status" value="1"/>
</dbReference>
<proteinExistence type="inferred from homology"/>
<dbReference type="NCBIfam" id="NF001095">
    <property type="entry name" value="PRK00124.1"/>
    <property type="match status" value="1"/>
</dbReference>
<dbReference type="AlphaFoldDB" id="A0A538SKG7"/>
<sequence>MGGPLHIYVDADACPVKNEIYRVAERYDLPVTLVSGSSMWIPSAPNFSLEVVDQGFDAADDWIVTHVGRDDIVITADIPLAARCLERGAYALGPTGRRFTESNIGDAMATRNLLSELRGAGLDSSGPPLFDARDRSRFLQALDQAVHALRRAKDRGDG</sequence>
<dbReference type="Pfam" id="PF02639">
    <property type="entry name" value="DUF188"/>
    <property type="match status" value="1"/>
</dbReference>